<organism evidence="2 3">
    <name type="scientific">Terrihalobacillus insolitus</name>
    <dbReference type="NCBI Taxonomy" id="2950438"/>
    <lineage>
        <taxon>Bacteria</taxon>
        <taxon>Bacillati</taxon>
        <taxon>Bacillota</taxon>
        <taxon>Bacilli</taxon>
        <taxon>Bacillales</taxon>
        <taxon>Bacillaceae</taxon>
        <taxon>Terrihalobacillus</taxon>
    </lineage>
</organism>
<dbReference type="EMBL" id="JAMQKB010000004">
    <property type="protein sequence ID" value="MDC3424103.1"/>
    <property type="molecule type" value="Genomic_DNA"/>
</dbReference>
<feature type="region of interest" description="Disordered" evidence="1">
    <location>
        <begin position="9"/>
        <end position="37"/>
    </location>
</feature>
<evidence type="ECO:0000313" key="2">
    <source>
        <dbReference type="EMBL" id="MDC3424103.1"/>
    </source>
</evidence>
<accession>A0A9X4AN28</accession>
<keyword evidence="3" id="KW-1185">Reference proteome</keyword>
<comment type="caution">
    <text evidence="2">The sequence shown here is derived from an EMBL/GenBank/DDBJ whole genome shotgun (WGS) entry which is preliminary data.</text>
</comment>
<name>A0A9X4AN28_9BACI</name>
<gene>
    <name evidence="2" type="ORF">NC797_06225</name>
</gene>
<protein>
    <submittedName>
        <fullName evidence="2">Uncharacterized protein</fullName>
    </submittedName>
</protein>
<sequence>MSFLIVPSVSAQSENSGKQLSKSLIESKNPNKTWDQFSDSEKNAVKNFAEPAKDKIQELQEKDVDKGELTKEIKKLPKDLQTAIYVSLTAVNEEVTDEISSISILSNSYNVSHILTFQGVWGNTLAKFTHNIVWYSNGTSVTSGTTSVIPSTPGLGWSYDGLIRNVQNTYSSGYNSDVQGKFSYDISSYNVQNWYPRSQIVGYPDGSYNYTSYN</sequence>
<dbReference type="RefSeq" id="WP_272435908.1">
    <property type="nucleotide sequence ID" value="NZ_JAMQKB010000004.1"/>
</dbReference>
<dbReference type="Proteomes" id="UP001145050">
    <property type="component" value="Unassembled WGS sequence"/>
</dbReference>
<evidence type="ECO:0000256" key="1">
    <source>
        <dbReference type="SAM" id="MobiDB-lite"/>
    </source>
</evidence>
<dbReference type="AlphaFoldDB" id="A0A9X4AN28"/>
<reference evidence="2" key="1">
    <citation type="submission" date="2022-06" db="EMBL/GenBank/DDBJ databases">
        <title>Aquibacillus sp. a new bacterium isolated from soil saline samples.</title>
        <authorList>
            <person name="Galisteo C."/>
            <person name="De La Haba R."/>
            <person name="Sanchez-Porro C."/>
            <person name="Ventosa A."/>
        </authorList>
    </citation>
    <scope>NUCLEOTIDE SEQUENCE</scope>
    <source>
        <strain evidence="2">3ASR75-11</strain>
    </source>
</reference>
<evidence type="ECO:0000313" key="3">
    <source>
        <dbReference type="Proteomes" id="UP001145050"/>
    </source>
</evidence>
<proteinExistence type="predicted"/>